<sequence length="324" mass="36389">MFTLSTCRPMTGGGSPKPAAFASDASNLEKSKADSEPTASFPDTKHVYHFYGPKEWTTEEKKYFDAATEWAKQTNQWDGYEFEITPTSNIPVTRNKFGNGISFAQISSTETEIDDDDIRGSVSLKLAESPRDTTFRMTMWKGEWRNREMEREVVIGPGYIGVGEFVTKEGKITVQPTKFSSSPDTQHVHQFYGTGHWTPEEQNYFDAAIEWAKRTNQWHGFEFEITPTLEISVVRPEAHTANYKVATQISSTKTENQSDIRGMVVLGLSANPRETSLFMTIVVAERQNPKTIGQVFISPKPSASVEFGIKEGKIMVIDKIKGNN</sequence>
<dbReference type="AlphaFoldDB" id="A0AA38P6C1"/>
<accession>A0AA38P6C1</accession>
<protein>
    <submittedName>
        <fullName evidence="2">Uncharacterized protein</fullName>
    </submittedName>
</protein>
<evidence type="ECO:0000313" key="3">
    <source>
        <dbReference type="Proteomes" id="UP001163846"/>
    </source>
</evidence>
<organism evidence="2 3">
    <name type="scientific">Lentinula raphanica</name>
    <dbReference type="NCBI Taxonomy" id="153919"/>
    <lineage>
        <taxon>Eukaryota</taxon>
        <taxon>Fungi</taxon>
        <taxon>Dikarya</taxon>
        <taxon>Basidiomycota</taxon>
        <taxon>Agaricomycotina</taxon>
        <taxon>Agaricomycetes</taxon>
        <taxon>Agaricomycetidae</taxon>
        <taxon>Agaricales</taxon>
        <taxon>Marasmiineae</taxon>
        <taxon>Omphalotaceae</taxon>
        <taxon>Lentinula</taxon>
    </lineage>
</organism>
<feature type="region of interest" description="Disordered" evidence="1">
    <location>
        <begin position="1"/>
        <end position="40"/>
    </location>
</feature>
<name>A0AA38P6C1_9AGAR</name>
<dbReference type="Proteomes" id="UP001163846">
    <property type="component" value="Unassembled WGS sequence"/>
</dbReference>
<reference evidence="2" key="1">
    <citation type="submission" date="2022-08" db="EMBL/GenBank/DDBJ databases">
        <authorList>
            <consortium name="DOE Joint Genome Institute"/>
            <person name="Min B."/>
            <person name="Riley R."/>
            <person name="Sierra-Patev S."/>
            <person name="Naranjo-Ortiz M."/>
            <person name="Looney B."/>
            <person name="Konkel Z."/>
            <person name="Slot J.C."/>
            <person name="Sakamoto Y."/>
            <person name="Steenwyk J.L."/>
            <person name="Rokas A."/>
            <person name="Carro J."/>
            <person name="Camarero S."/>
            <person name="Ferreira P."/>
            <person name="Molpeceres G."/>
            <person name="Ruiz-Duenas F.J."/>
            <person name="Serrano A."/>
            <person name="Henrissat B."/>
            <person name="Drula E."/>
            <person name="Hughes K.W."/>
            <person name="Mata J.L."/>
            <person name="Ishikawa N.K."/>
            <person name="Vargas-Isla R."/>
            <person name="Ushijima S."/>
            <person name="Smith C.A."/>
            <person name="Ahrendt S."/>
            <person name="Andreopoulos W."/>
            <person name="He G."/>
            <person name="Labutti K."/>
            <person name="Lipzen A."/>
            <person name="Ng V."/>
            <person name="Sandor L."/>
            <person name="Barry K."/>
            <person name="Martinez A.T."/>
            <person name="Xiao Y."/>
            <person name="Gibbons J.G."/>
            <person name="Terashima K."/>
            <person name="Hibbett D.S."/>
            <person name="Grigoriev I.V."/>
        </authorList>
    </citation>
    <scope>NUCLEOTIDE SEQUENCE</scope>
    <source>
        <strain evidence="2">TFB9207</strain>
    </source>
</reference>
<keyword evidence="3" id="KW-1185">Reference proteome</keyword>
<dbReference type="EMBL" id="MU806269">
    <property type="protein sequence ID" value="KAJ3837123.1"/>
    <property type="molecule type" value="Genomic_DNA"/>
</dbReference>
<evidence type="ECO:0000256" key="1">
    <source>
        <dbReference type="SAM" id="MobiDB-lite"/>
    </source>
</evidence>
<proteinExistence type="predicted"/>
<comment type="caution">
    <text evidence="2">The sequence shown here is derived from an EMBL/GenBank/DDBJ whole genome shotgun (WGS) entry which is preliminary data.</text>
</comment>
<evidence type="ECO:0000313" key="2">
    <source>
        <dbReference type="EMBL" id="KAJ3837123.1"/>
    </source>
</evidence>
<gene>
    <name evidence="2" type="ORF">F5878DRAFT_643022</name>
</gene>